<dbReference type="Gene3D" id="2.60.120.650">
    <property type="entry name" value="Cupin"/>
    <property type="match status" value="1"/>
</dbReference>
<dbReference type="InterPro" id="IPR048562">
    <property type="entry name" value="KDM6A_B-like_C-hel"/>
</dbReference>
<dbReference type="SMART" id="SM00558">
    <property type="entry name" value="JmjC"/>
    <property type="match status" value="1"/>
</dbReference>
<evidence type="ECO:0000256" key="13">
    <source>
        <dbReference type="SAM" id="MobiDB-lite"/>
    </source>
</evidence>
<evidence type="ECO:0000256" key="2">
    <source>
        <dbReference type="ARBA" id="ARBA00004123"/>
    </source>
</evidence>
<feature type="domain" description="JmjC" evidence="14">
    <location>
        <begin position="882"/>
        <end position="1045"/>
    </location>
</feature>
<dbReference type="PANTHER" id="PTHR14017">
    <property type="entry name" value="LYSINE-SPECIFIC DEMETHYLASE"/>
    <property type="match status" value="1"/>
</dbReference>
<feature type="compositionally biased region" description="Basic and acidic residues" evidence="13">
    <location>
        <begin position="832"/>
        <end position="854"/>
    </location>
</feature>
<evidence type="ECO:0000256" key="8">
    <source>
        <dbReference type="ARBA" id="ARBA00023002"/>
    </source>
</evidence>
<feature type="repeat" description="TPR" evidence="12">
    <location>
        <begin position="312"/>
        <end position="345"/>
    </location>
</feature>
<dbReference type="AlphaFoldDB" id="A0A6A4VU28"/>
<dbReference type="GO" id="GO:0071558">
    <property type="term" value="F:histone H3K27me2/H3K27me3 demethylase activity"/>
    <property type="evidence" value="ECO:0007669"/>
    <property type="project" value="TreeGrafter"/>
</dbReference>
<dbReference type="Gene3D" id="1.25.40.10">
    <property type="entry name" value="Tetratricopeptide repeat domain"/>
    <property type="match status" value="2"/>
</dbReference>
<dbReference type="GO" id="GO:0046872">
    <property type="term" value="F:metal ion binding"/>
    <property type="evidence" value="ECO:0007669"/>
    <property type="project" value="UniProtKB-KW"/>
</dbReference>
<dbReference type="GO" id="GO:0044666">
    <property type="term" value="C:MLL3/4 complex"/>
    <property type="evidence" value="ECO:0007669"/>
    <property type="project" value="TreeGrafter"/>
</dbReference>
<accession>A0A6A4VU28</accession>
<comment type="cofactor">
    <cofactor evidence="1">
        <name>Fe(2+)</name>
        <dbReference type="ChEBI" id="CHEBI:29033"/>
    </cofactor>
</comment>
<evidence type="ECO:0000256" key="1">
    <source>
        <dbReference type="ARBA" id="ARBA00001954"/>
    </source>
</evidence>
<dbReference type="EMBL" id="VIIS01001512">
    <property type="protein sequence ID" value="KAF0297143.1"/>
    <property type="molecule type" value="Genomic_DNA"/>
</dbReference>
<dbReference type="FunFam" id="1.20.58.1370:FF:000001">
    <property type="entry name" value="lysine-specific demethylase 6A isoform X2"/>
    <property type="match status" value="1"/>
</dbReference>
<dbReference type="InterPro" id="IPR019734">
    <property type="entry name" value="TPR_rpt"/>
</dbReference>
<dbReference type="InterPro" id="IPR046941">
    <property type="entry name" value="KDM6_GATAL_sf"/>
</dbReference>
<dbReference type="Pfam" id="PF21322">
    <property type="entry name" value="KDM6_C-hel"/>
    <property type="match status" value="1"/>
</dbReference>
<dbReference type="InterPro" id="IPR048560">
    <property type="entry name" value="KDM6A_B-like_GATAL"/>
</dbReference>
<gene>
    <name evidence="15" type="primary">Kdm6a_3</name>
    <name evidence="15" type="ORF">FJT64_005432</name>
</gene>
<dbReference type="GO" id="GO:0008168">
    <property type="term" value="F:methyltransferase activity"/>
    <property type="evidence" value="ECO:0007669"/>
    <property type="project" value="UniProtKB-KW"/>
</dbReference>
<dbReference type="Gene3D" id="2.10.110.20">
    <property type="match status" value="1"/>
</dbReference>
<comment type="subcellular location">
    <subcellularLocation>
        <location evidence="2">Nucleus</location>
    </subcellularLocation>
</comment>
<feature type="compositionally biased region" description="Low complexity" evidence="13">
    <location>
        <begin position="39"/>
        <end position="54"/>
    </location>
</feature>
<keyword evidence="4" id="KW-0479">Metal-binding</keyword>
<dbReference type="SMART" id="SM00028">
    <property type="entry name" value="TPR"/>
    <property type="match status" value="7"/>
</dbReference>
<feature type="compositionally biased region" description="Basic and acidic residues" evidence="13">
    <location>
        <begin position="84"/>
        <end position="93"/>
    </location>
</feature>
<protein>
    <submittedName>
        <fullName evidence="15">Lysine-specific demethylase 6A</fullName>
    </submittedName>
</protein>
<evidence type="ECO:0000256" key="7">
    <source>
        <dbReference type="ARBA" id="ARBA00022964"/>
    </source>
</evidence>
<dbReference type="GO" id="GO:0031490">
    <property type="term" value="F:chromatin DNA binding"/>
    <property type="evidence" value="ECO:0007669"/>
    <property type="project" value="TreeGrafter"/>
</dbReference>
<evidence type="ECO:0000256" key="3">
    <source>
        <dbReference type="ARBA" id="ARBA00022553"/>
    </source>
</evidence>
<comment type="similarity">
    <text evidence="11">Belongs to the UTX family.</text>
</comment>
<evidence type="ECO:0000256" key="5">
    <source>
        <dbReference type="ARBA" id="ARBA00022833"/>
    </source>
</evidence>
<keyword evidence="15" id="KW-0489">Methyltransferase</keyword>
<keyword evidence="9" id="KW-0408">Iron</keyword>
<dbReference type="InterPro" id="IPR011990">
    <property type="entry name" value="TPR-like_helical_dom_sf"/>
</dbReference>
<dbReference type="GO" id="GO:0032259">
    <property type="term" value="P:methylation"/>
    <property type="evidence" value="ECO:0007669"/>
    <property type="project" value="UniProtKB-KW"/>
</dbReference>
<evidence type="ECO:0000256" key="9">
    <source>
        <dbReference type="ARBA" id="ARBA00023004"/>
    </source>
</evidence>
<feature type="repeat" description="TPR" evidence="12">
    <location>
        <begin position="346"/>
        <end position="379"/>
    </location>
</feature>
<keyword evidence="5" id="KW-0862">Zinc</keyword>
<feature type="region of interest" description="Disordered" evidence="13">
    <location>
        <begin position="450"/>
        <end position="563"/>
    </location>
</feature>
<dbReference type="InterPro" id="IPR051630">
    <property type="entry name" value="Corepressor-Demethylase"/>
</dbReference>
<evidence type="ECO:0000313" key="15">
    <source>
        <dbReference type="EMBL" id="KAF0297143.1"/>
    </source>
</evidence>
<evidence type="ECO:0000259" key="14">
    <source>
        <dbReference type="PROSITE" id="PS51184"/>
    </source>
</evidence>
<keyword evidence="7" id="KW-0223">Dioxygenase</keyword>
<evidence type="ECO:0000256" key="4">
    <source>
        <dbReference type="ARBA" id="ARBA00022723"/>
    </source>
</evidence>
<dbReference type="Proteomes" id="UP000440578">
    <property type="component" value="Unassembled WGS sequence"/>
</dbReference>
<keyword evidence="15" id="KW-0808">Transferase</keyword>
<proteinExistence type="inferred from homology"/>
<organism evidence="15 16">
    <name type="scientific">Amphibalanus amphitrite</name>
    <name type="common">Striped barnacle</name>
    <name type="synonym">Balanus amphitrite</name>
    <dbReference type="NCBI Taxonomy" id="1232801"/>
    <lineage>
        <taxon>Eukaryota</taxon>
        <taxon>Metazoa</taxon>
        <taxon>Ecdysozoa</taxon>
        <taxon>Arthropoda</taxon>
        <taxon>Crustacea</taxon>
        <taxon>Multicrustacea</taxon>
        <taxon>Cirripedia</taxon>
        <taxon>Thoracica</taxon>
        <taxon>Thoracicalcarea</taxon>
        <taxon>Balanomorpha</taxon>
        <taxon>Balanoidea</taxon>
        <taxon>Balanidae</taxon>
        <taxon>Amphibalaninae</taxon>
        <taxon>Amphibalanus</taxon>
    </lineage>
</organism>
<reference evidence="15 16" key="1">
    <citation type="submission" date="2019-07" db="EMBL/GenBank/DDBJ databases">
        <title>Draft genome assembly of a fouling barnacle, Amphibalanus amphitrite (Darwin, 1854): The first reference genome for Thecostraca.</title>
        <authorList>
            <person name="Kim W."/>
        </authorList>
    </citation>
    <scope>NUCLEOTIDE SEQUENCE [LARGE SCALE GENOMIC DNA]</scope>
    <source>
        <strain evidence="15">SNU_AA5</strain>
        <tissue evidence="15">Soma without cirri and trophi</tissue>
    </source>
</reference>
<keyword evidence="8" id="KW-0560">Oxidoreductase</keyword>
<evidence type="ECO:0000256" key="6">
    <source>
        <dbReference type="ARBA" id="ARBA00022853"/>
    </source>
</evidence>
<dbReference type="InterPro" id="IPR003347">
    <property type="entry name" value="JmjC_dom"/>
</dbReference>
<dbReference type="OrthoDB" id="418911at2759"/>
<keyword evidence="6" id="KW-0156">Chromatin regulator</keyword>
<feature type="region of interest" description="Disordered" evidence="13">
    <location>
        <begin position="832"/>
        <end position="861"/>
    </location>
</feature>
<feature type="region of interest" description="Disordered" evidence="13">
    <location>
        <begin position="610"/>
        <end position="657"/>
    </location>
</feature>
<keyword evidence="10" id="KW-0539">Nucleus</keyword>
<feature type="compositionally biased region" description="Polar residues" evidence="13">
    <location>
        <begin position="547"/>
        <end position="556"/>
    </location>
</feature>
<feature type="compositionally biased region" description="Pro residues" evidence="13">
    <location>
        <begin position="73"/>
        <end position="82"/>
    </location>
</feature>
<evidence type="ECO:0000256" key="12">
    <source>
        <dbReference type="PROSITE-ProRule" id="PRU00339"/>
    </source>
</evidence>
<feature type="compositionally biased region" description="Low complexity" evidence="13">
    <location>
        <begin position="460"/>
        <end position="478"/>
    </location>
</feature>
<dbReference type="Gene3D" id="1.20.58.1370">
    <property type="match status" value="1"/>
</dbReference>
<dbReference type="GO" id="GO:0010468">
    <property type="term" value="P:regulation of gene expression"/>
    <property type="evidence" value="ECO:0007669"/>
    <property type="project" value="TreeGrafter"/>
</dbReference>
<dbReference type="PROSITE" id="PS50005">
    <property type="entry name" value="TPR"/>
    <property type="match status" value="3"/>
</dbReference>
<keyword evidence="12" id="KW-0802">TPR repeat</keyword>
<comment type="caution">
    <text evidence="15">The sequence shown here is derived from an EMBL/GenBank/DDBJ whole genome shotgun (WGS) entry which is preliminary data.</text>
</comment>
<evidence type="ECO:0000256" key="10">
    <source>
        <dbReference type="ARBA" id="ARBA00023242"/>
    </source>
</evidence>
<keyword evidence="16" id="KW-1185">Reference proteome</keyword>
<dbReference type="PROSITE" id="PS51184">
    <property type="entry name" value="JMJC"/>
    <property type="match status" value="1"/>
</dbReference>
<feature type="compositionally biased region" description="Low complexity" evidence="13">
    <location>
        <begin position="486"/>
        <end position="518"/>
    </location>
</feature>
<evidence type="ECO:0000256" key="11">
    <source>
        <dbReference type="ARBA" id="ARBA00034483"/>
    </source>
</evidence>
<dbReference type="SUPFAM" id="SSF51197">
    <property type="entry name" value="Clavaminate synthase-like"/>
    <property type="match status" value="1"/>
</dbReference>
<feature type="repeat" description="TPR" evidence="12">
    <location>
        <begin position="121"/>
        <end position="154"/>
    </location>
</feature>
<dbReference type="PANTHER" id="PTHR14017:SF1">
    <property type="entry name" value="LD02225P"/>
    <property type="match status" value="1"/>
</dbReference>
<dbReference type="Pfam" id="PF13181">
    <property type="entry name" value="TPR_8"/>
    <property type="match status" value="2"/>
</dbReference>
<sequence>MAIRNLEQVLIQAQKQREKNHARADRQSDGGGGDLKPPSSAAGTSSGGAASSVADKLSGLAVSPPAGAKPEPGETPAPPSEPPVKLEDIKQEPMDTSGPGGGGPTADGEEEPPAREINIDPRTYCKLGHFQLLLEDYDKALSAYQKYKKLNPTHWKDAPFLYGYGLVLFHFNAYKWATPTLQHVLYADPSFTHANEVHLRLGLIHKVCGEFKAAYKRFQLVLNDSTECTLSRHEILFHIAHLHEVVGRPRAARQRYEALLQEEDLSASLKDHIHRQLGWLFHSVEAFGEKARREEQAVTHLKRALEFAPKSSRTLYLLGRCYSSIGKVHEAFQAYKQSVVCSEANADTWCSIGVLYQQHSQYMDAQQAYISAVQLDKTHKAAWTNLGLLYESVSHPKDALACYINASEDDPKLQPRIKFLQQQLANAPQPAVNSRPCRLPPIEEAWNKNTSSEMNRETQKLQPAAQAAKLAQQQQQQATRQNASKMMQQHQQQMRLQQQQQQQQQASPRFPQQAGQPPVAYPPQQPQQPQQQQPAPPPPPPAQTAAFSSFPSNGGSSAIAGSDVASMSERELAQLLTQKDLAASLAEDLIKQFAQTGDLGLEALAGGDTKPLLDGLESTPATEPQRPAEPTAPTAPAGESQPDASRTKPRPSALTRADLKVKVEPARTQPSFHIDMTAAEVAEACVGLGQSGVGNLSILEEDAAPPAPAVPPRTVLRRDQLLQQTPSVFVENKKEAFSPQMQEFCLKNPIAVIRGMAAALKLDLGLFSTKTLVEAHPEHAVEIRTQVCQSSDENWDPTFTKKVWGCMSSRSHLTTAKYAHYQAATFTDSLREEQESKTTAAAHRDSDSDSRDSFSKYQRLGKKRGHKTIKFGTNVDLSDEKKWRPQLLELMKLPAFCRVVSAGNMLSHVGHPILGMNTVQLYMKVPGSRTPGHQENNNFCSININIGPGDCEWFGVPDAYWGVINNLCEKNGISYLHGSWWPDMDELLDHGVPVYRFMQRPGDLVWVNTGCVHWVQASGWCNNIAWNVGPLTARQHRLAVERYEWNKLQRFKSIVPMQHLSWNLARNIRVSDPKLHRSIKTVLLKGLKQVMMMIEFTKACNVDIRFHGRGKNESTHYCGVCEMEVFNLLFIKEHEKRHVVHCVDCARRHAPRLAGFICLEEYKLQELQDVYDNFQLHVVSLGDAPGRCGSLLSEAADGSAGVTECVRRPPAQSGIQSRLQQQHLLGARLAGVSSIGGHRPSLPAAGGPVATHNYLRTYQSYAASRSRIAQ</sequence>
<dbReference type="GO" id="GO:0000978">
    <property type="term" value="F:RNA polymerase II cis-regulatory region sequence-specific DNA binding"/>
    <property type="evidence" value="ECO:0007669"/>
    <property type="project" value="TreeGrafter"/>
</dbReference>
<evidence type="ECO:0000313" key="16">
    <source>
        <dbReference type="Proteomes" id="UP000440578"/>
    </source>
</evidence>
<dbReference type="Pfam" id="PF02373">
    <property type="entry name" value="JmjC"/>
    <property type="match status" value="1"/>
</dbReference>
<feature type="compositionally biased region" description="Low complexity" evidence="13">
    <location>
        <begin position="619"/>
        <end position="637"/>
    </location>
</feature>
<dbReference type="Pfam" id="PF21326">
    <property type="entry name" value="KDM6_GATAL"/>
    <property type="match status" value="1"/>
</dbReference>
<dbReference type="SUPFAM" id="SSF48452">
    <property type="entry name" value="TPR-like"/>
    <property type="match status" value="1"/>
</dbReference>
<feature type="compositionally biased region" description="Basic and acidic residues" evidence="13">
    <location>
        <begin position="15"/>
        <end position="28"/>
    </location>
</feature>
<feature type="region of interest" description="Disordered" evidence="13">
    <location>
        <begin position="1"/>
        <end position="120"/>
    </location>
</feature>
<name>A0A6A4VU28_AMPAM</name>
<keyword evidence="3" id="KW-0597">Phosphoprotein</keyword>